<evidence type="ECO:0000259" key="2">
    <source>
        <dbReference type="PROSITE" id="PS50914"/>
    </source>
</evidence>
<feature type="chain" id="PRO_5045769240" evidence="1">
    <location>
        <begin position="19"/>
        <end position="104"/>
    </location>
</feature>
<dbReference type="InterPro" id="IPR007055">
    <property type="entry name" value="BON_dom"/>
</dbReference>
<protein>
    <submittedName>
        <fullName evidence="3">BON domain-containing protein</fullName>
    </submittedName>
</protein>
<feature type="signal peptide" evidence="1">
    <location>
        <begin position="1"/>
        <end position="18"/>
    </location>
</feature>
<dbReference type="PANTHER" id="PTHR34606:SF16">
    <property type="entry name" value="BON DOMAIN-CONTAINING PROTEIN"/>
    <property type="match status" value="1"/>
</dbReference>
<dbReference type="EMBL" id="JBHLZN010000002">
    <property type="protein sequence ID" value="MFB9886013.1"/>
    <property type="molecule type" value="Genomic_DNA"/>
</dbReference>
<gene>
    <name evidence="3" type="ORF">ACFFLH_06300</name>
</gene>
<evidence type="ECO:0000313" key="4">
    <source>
        <dbReference type="Proteomes" id="UP001589628"/>
    </source>
</evidence>
<dbReference type="PROSITE" id="PS51257">
    <property type="entry name" value="PROKAR_LIPOPROTEIN"/>
    <property type="match status" value="1"/>
</dbReference>
<dbReference type="Pfam" id="PF04972">
    <property type="entry name" value="BON"/>
    <property type="match status" value="1"/>
</dbReference>
<dbReference type="RefSeq" id="WP_027311518.1">
    <property type="nucleotide sequence ID" value="NZ_JAUESS010000007.1"/>
</dbReference>
<reference evidence="3 4" key="1">
    <citation type="submission" date="2024-09" db="EMBL/GenBank/DDBJ databases">
        <authorList>
            <person name="Sun Q."/>
            <person name="Mori K."/>
        </authorList>
    </citation>
    <scope>NUCLEOTIDE SEQUENCE [LARGE SCALE GENOMIC DNA]</scope>
    <source>
        <strain evidence="3 4">ATCC 51285</strain>
    </source>
</reference>
<feature type="domain" description="BON" evidence="2">
    <location>
        <begin position="36"/>
        <end position="104"/>
    </location>
</feature>
<organism evidence="3 4">
    <name type="scientific">Balneatrix alpica</name>
    <dbReference type="NCBI Taxonomy" id="75684"/>
    <lineage>
        <taxon>Bacteria</taxon>
        <taxon>Pseudomonadati</taxon>
        <taxon>Pseudomonadota</taxon>
        <taxon>Gammaproteobacteria</taxon>
        <taxon>Oceanospirillales</taxon>
        <taxon>Balneatrichaceae</taxon>
        <taxon>Balneatrix</taxon>
    </lineage>
</organism>
<accession>A0ABV5Z9Q6</accession>
<dbReference type="SMART" id="SM00749">
    <property type="entry name" value="BON"/>
    <property type="match status" value="1"/>
</dbReference>
<sequence>MKYSALLLTALLSAGALVSTGCSVVREQQTVGSYIDDATLTTRVKARFAEDKTVSALAIKVETLEGVVQLSGFAKTEAERQRARQLAQAVPGVKGVQNDILLRP</sequence>
<dbReference type="Proteomes" id="UP001589628">
    <property type="component" value="Unassembled WGS sequence"/>
</dbReference>
<dbReference type="PANTHER" id="PTHR34606">
    <property type="entry name" value="BON DOMAIN-CONTAINING PROTEIN"/>
    <property type="match status" value="1"/>
</dbReference>
<dbReference type="InterPro" id="IPR014004">
    <property type="entry name" value="Transpt-assoc_nodulatn_dom_bac"/>
</dbReference>
<comment type="caution">
    <text evidence="3">The sequence shown here is derived from an EMBL/GenBank/DDBJ whole genome shotgun (WGS) entry which is preliminary data.</text>
</comment>
<dbReference type="InterPro" id="IPR051686">
    <property type="entry name" value="Lipoprotein_DolP"/>
</dbReference>
<keyword evidence="1" id="KW-0732">Signal</keyword>
<dbReference type="PROSITE" id="PS50914">
    <property type="entry name" value="BON"/>
    <property type="match status" value="1"/>
</dbReference>
<evidence type="ECO:0000313" key="3">
    <source>
        <dbReference type="EMBL" id="MFB9886013.1"/>
    </source>
</evidence>
<dbReference type="Gene3D" id="3.30.1340.30">
    <property type="match status" value="1"/>
</dbReference>
<evidence type="ECO:0000256" key="1">
    <source>
        <dbReference type="SAM" id="SignalP"/>
    </source>
</evidence>
<keyword evidence="4" id="KW-1185">Reference proteome</keyword>
<proteinExistence type="predicted"/>
<name>A0ABV5Z9Q6_9GAMM</name>